<proteinExistence type="predicted"/>
<keyword evidence="1" id="KW-0472">Membrane</keyword>
<protein>
    <submittedName>
        <fullName evidence="2">Uncharacterized protein</fullName>
    </submittedName>
</protein>
<evidence type="ECO:0000313" key="2">
    <source>
        <dbReference type="EMBL" id="MBE5728606.1"/>
    </source>
</evidence>
<comment type="caution">
    <text evidence="2">The sequence shown here is derived from an EMBL/GenBank/DDBJ whole genome shotgun (WGS) entry which is preliminary data.</text>
</comment>
<accession>A0A8T3UVG1</accession>
<dbReference type="Proteomes" id="UP000718571">
    <property type="component" value="Unassembled WGS sequence"/>
</dbReference>
<reference evidence="2 3" key="1">
    <citation type="submission" date="2020-09" db="EMBL/GenBank/DDBJ databases">
        <title>Genomic characterization of a novel Parvarchaeota family in acid mine drainage sediments.</title>
        <authorList>
            <person name="Luo Z.-H."/>
        </authorList>
    </citation>
    <scope>NUCLEOTIDE SEQUENCE [LARGE SCALE GENOMIC DNA]</scope>
    <source>
        <strain evidence="2">MAS1_bins.189</strain>
    </source>
</reference>
<feature type="transmembrane region" description="Helical" evidence="1">
    <location>
        <begin position="36"/>
        <end position="57"/>
    </location>
</feature>
<name>A0A8T3UVG1_9ARCH</name>
<gene>
    <name evidence="2" type="ORF">IHE51_01980</name>
</gene>
<feature type="transmembrane region" description="Helical" evidence="1">
    <location>
        <begin position="6"/>
        <end position="24"/>
    </location>
</feature>
<evidence type="ECO:0000313" key="3">
    <source>
        <dbReference type="Proteomes" id="UP000718571"/>
    </source>
</evidence>
<keyword evidence="1" id="KW-1133">Transmembrane helix</keyword>
<evidence type="ECO:0000256" key="1">
    <source>
        <dbReference type="SAM" id="Phobius"/>
    </source>
</evidence>
<feature type="transmembrane region" description="Helical" evidence="1">
    <location>
        <begin position="97"/>
        <end position="117"/>
    </location>
</feature>
<feature type="transmembrane region" description="Helical" evidence="1">
    <location>
        <begin position="152"/>
        <end position="172"/>
    </location>
</feature>
<sequence>MAALTMSIIEACLVAILLSALFFFFRKDKSSKGFGFLGYVTLTLVILQVAFGMYLLVTDSVLLIYGYTHWVILLLYVTTMSIFLLAYYIGKYYRISTLLFGSLSAVMFVLMLVDMFLGLPLSYFYNAYSGIGISYLLGFGRTAMSSAGISTAFVALLILSLSTLFLSFYSIFKRQRS</sequence>
<dbReference type="EMBL" id="JADFAR010000023">
    <property type="protein sequence ID" value="MBE5728606.1"/>
    <property type="molecule type" value="Genomic_DNA"/>
</dbReference>
<dbReference type="AlphaFoldDB" id="A0A8T3UVG1"/>
<feature type="transmembrane region" description="Helical" evidence="1">
    <location>
        <begin position="69"/>
        <end position="90"/>
    </location>
</feature>
<organism evidence="2 3">
    <name type="scientific">Candidatus Acidifodinimicrobium mancum</name>
    <dbReference type="NCBI Taxonomy" id="2898728"/>
    <lineage>
        <taxon>Archaea</taxon>
        <taxon>Candidatus Parvarchaeota</taxon>
        <taxon>Candidatus Acidifodinimicrobiaceae</taxon>
        <taxon>Candidatus Acidifodinimicrobium</taxon>
    </lineage>
</organism>
<keyword evidence="1" id="KW-0812">Transmembrane</keyword>